<sequence length="727" mass="83170">MAFLFLGRLLKKVYLRLTYIIMKSLYILAFLFFCSTSLVAQSDIEKFPVFNECKDSAANDLEDCFYEQLYKKLKDNYKHPLESSDTSDRSVTLRFEVDRNGTFVLVRADAFEANVKNEMLKSFEQLPQIEPPTFNAVPTYMQFILSIPVPMNESGSFKIYSNSQVDDVTKESNNNTAVDSLAFAKANEEYNAIISDQYDRNQLKSDAIIPLSYQRYHRYEAAMNRIGNNAHTAVKPYTFNYVDQYFDLEAERESMLLDKQTWLGRKWSNEHFFEVAGENYWFVVDPGVDLQLGRDSREEITTYNNTRLVNVSGGIGSQITFGASVQESQARFPGYFAREVTSRAPDGGNPGIVPGRGIAEDGGENIFDYPVATGYVNYKPSKYFDLQLGHGQHFIGDGYRSLVLSDNSQPFPYFKLNAKFWKLDYTVLYTSLRDVRPEVTADDSFRTKYMTHHYLSYNVTKRLNLGFFESVLWQDDNQRGFDFNYLNPVIFYQSIELQTGSRGGNALLGFTAKYKFTDFITGYGQLTIDEFSGASVASGDGSYQNKSAYQLGVKWQNAFKVPNLMMQMEYNRVRPYTYSHNSVVLNYGNSNQALAHPWGANFYEAILIGRYTKDRWYGIAKAIYGERGYDVLSNGDNAFYGGDIYRSEDNRISDNGNELAQGNTSNFFYGHLEAGYVINPASRLKVFGQLIYRSQNPQFNNAVVQGESTMWLNVGLRTDIMNWSFDR</sequence>
<gene>
    <name evidence="1" type="ORF">LX97_00871</name>
</gene>
<evidence type="ECO:0000313" key="1">
    <source>
        <dbReference type="EMBL" id="PZX43866.1"/>
    </source>
</evidence>
<dbReference type="InterPro" id="IPR038636">
    <property type="entry name" value="Wzi_sf"/>
</dbReference>
<accession>A0ABX5Q1J0</accession>
<reference evidence="1 2" key="1">
    <citation type="submission" date="2018-06" db="EMBL/GenBank/DDBJ databases">
        <title>Genomic Encyclopedia of Archaeal and Bacterial Type Strains, Phase II (KMG-II): from individual species to whole genera.</title>
        <authorList>
            <person name="Goeker M."/>
        </authorList>
    </citation>
    <scope>NUCLEOTIDE SEQUENCE [LARGE SCALE GENOMIC DNA]</scope>
    <source>
        <strain evidence="1 2">DSM 17205</strain>
    </source>
</reference>
<protein>
    <submittedName>
        <fullName evidence="1">Protein involved in gliding motility RemB</fullName>
    </submittedName>
</protein>
<dbReference type="Gene3D" id="2.40.160.130">
    <property type="entry name" value="Capsule assembly protein Wzi"/>
    <property type="match status" value="1"/>
</dbReference>
<proteinExistence type="predicted"/>
<dbReference type="Proteomes" id="UP000248584">
    <property type="component" value="Unassembled WGS sequence"/>
</dbReference>
<name>A0ABX5Q1J0_9FLAO</name>
<organism evidence="1 2">
    <name type="scientific">Nonlabens dokdonensis</name>
    <dbReference type="NCBI Taxonomy" id="328515"/>
    <lineage>
        <taxon>Bacteria</taxon>
        <taxon>Pseudomonadati</taxon>
        <taxon>Bacteroidota</taxon>
        <taxon>Flavobacteriia</taxon>
        <taxon>Flavobacteriales</taxon>
        <taxon>Flavobacteriaceae</taxon>
        <taxon>Nonlabens</taxon>
    </lineage>
</organism>
<dbReference type="EMBL" id="QKZR01000001">
    <property type="protein sequence ID" value="PZX43866.1"/>
    <property type="molecule type" value="Genomic_DNA"/>
</dbReference>
<keyword evidence="2" id="KW-1185">Reference proteome</keyword>
<comment type="caution">
    <text evidence="1">The sequence shown here is derived from an EMBL/GenBank/DDBJ whole genome shotgun (WGS) entry which is preliminary data.</text>
</comment>
<evidence type="ECO:0000313" key="2">
    <source>
        <dbReference type="Proteomes" id="UP000248584"/>
    </source>
</evidence>